<feature type="region of interest" description="Disordered" evidence="13">
    <location>
        <begin position="216"/>
        <end position="237"/>
    </location>
</feature>
<dbReference type="GO" id="GO:0006355">
    <property type="term" value="P:regulation of DNA-templated transcription"/>
    <property type="evidence" value="ECO:0007669"/>
    <property type="project" value="UniProtKB-ARBA"/>
</dbReference>
<dbReference type="PROSITE" id="PS50090">
    <property type="entry name" value="MYB_LIKE"/>
    <property type="match status" value="1"/>
</dbReference>
<evidence type="ECO:0000256" key="3">
    <source>
        <dbReference type="ARBA" id="ARBA00022695"/>
    </source>
</evidence>
<dbReference type="InterPro" id="IPR041373">
    <property type="entry name" value="RT_RNaseH"/>
</dbReference>
<name>A0A6A3B0N1_HIBSY</name>
<dbReference type="GO" id="GO:0005634">
    <property type="term" value="C:nucleus"/>
    <property type="evidence" value="ECO:0007669"/>
    <property type="project" value="UniProtKB-SubCell"/>
</dbReference>
<evidence type="ECO:0000256" key="8">
    <source>
        <dbReference type="ARBA" id="ARBA00023015"/>
    </source>
</evidence>
<dbReference type="GO" id="GO:0016787">
    <property type="term" value="F:hydrolase activity"/>
    <property type="evidence" value="ECO:0007669"/>
    <property type="project" value="UniProtKB-KW"/>
</dbReference>
<reference evidence="15" key="1">
    <citation type="submission" date="2019-09" db="EMBL/GenBank/DDBJ databases">
        <title>Draft genome information of white flower Hibiscus syriacus.</title>
        <authorList>
            <person name="Kim Y.-M."/>
        </authorList>
    </citation>
    <scope>NUCLEOTIDE SEQUENCE [LARGE SCALE GENOMIC DNA]</scope>
    <source>
        <strain evidence="15">YM2019G1</strain>
    </source>
</reference>
<keyword evidence="8" id="KW-0805">Transcription regulation</keyword>
<feature type="coiled-coil region" evidence="12">
    <location>
        <begin position="322"/>
        <end position="349"/>
    </location>
</feature>
<dbReference type="GO" id="GO:0003964">
    <property type="term" value="F:RNA-directed DNA polymerase activity"/>
    <property type="evidence" value="ECO:0007669"/>
    <property type="project" value="UniProtKB-KW"/>
</dbReference>
<feature type="compositionally biased region" description="Low complexity" evidence="13">
    <location>
        <begin position="216"/>
        <end position="231"/>
    </location>
</feature>
<evidence type="ECO:0000256" key="9">
    <source>
        <dbReference type="ARBA" id="ARBA00023125"/>
    </source>
</evidence>
<keyword evidence="11" id="KW-0539">Nucleus</keyword>
<keyword evidence="2" id="KW-0808">Transferase</keyword>
<evidence type="ECO:0000256" key="4">
    <source>
        <dbReference type="ARBA" id="ARBA00022722"/>
    </source>
</evidence>
<evidence type="ECO:0000256" key="11">
    <source>
        <dbReference type="ARBA" id="ARBA00023242"/>
    </source>
</evidence>
<comment type="caution">
    <text evidence="15">The sequence shown here is derived from an EMBL/GenBank/DDBJ whole genome shotgun (WGS) entry which is preliminary data.</text>
</comment>
<dbReference type="InterPro" id="IPR044822">
    <property type="entry name" value="Myb_DNA-bind_4"/>
</dbReference>
<keyword evidence="10" id="KW-0804">Transcription</keyword>
<dbReference type="GO" id="GO:0003677">
    <property type="term" value="F:DNA binding"/>
    <property type="evidence" value="ECO:0007669"/>
    <property type="project" value="UniProtKB-KW"/>
</dbReference>
<dbReference type="Pfam" id="PF13837">
    <property type="entry name" value="Myb_DNA-bind_4"/>
    <property type="match status" value="1"/>
</dbReference>
<dbReference type="FunFam" id="1.10.10.60:FF:000342">
    <property type="entry name" value="trihelix transcription factor PTL-like"/>
    <property type="match status" value="1"/>
</dbReference>
<dbReference type="Pfam" id="PF17917">
    <property type="entry name" value="RT_RNaseH"/>
    <property type="match status" value="1"/>
</dbReference>
<keyword evidence="16" id="KW-1185">Reference proteome</keyword>
<dbReference type="InterPro" id="IPR001005">
    <property type="entry name" value="SANT/Myb"/>
</dbReference>
<sequence length="759" mass="87006">MGDQYGLPDLRRLLTRRTNFPATLPPSSESYLAHRDVAQSVPYHDAAAYMLSNGIAMPSGLLRFSTATAFTASTSASAGGGGWSVGNCDGGNSRWPRQETLTLLEIRSRLDPKFKEANLKGPLWDEVSRIMGEEYGYLRSGKKCREKFENLYKYYKKTKDGKGGRQDGKNYRFFKQLEAIYGETSNPQTSVPETNINDNVPLQESMQQQKISDTLSLSESEFDDSSSGNFDDGPRVKKGSWKTKKVEEFVDSQMKKLIHLQDVWMERMLKVIQEKEQERVLKEEEWRRREATRFDREHEFWVKEKGWIEARDAALMAAVRKLSKTQNEINTNEHEISTWERRFQEIEEKMVSLGYERGASNAECYKKSKEDYFQRLDSIVDGQENKSFHGVKQRVERAAMDSSSSPSSSYDINSFHISAVNEWDRDLGDVVEDSTSYLSEHRRRNINLVLRSYNLLFCNFEFLSGLKNELLHTVKVHEPSTVAAACKKAELYKLAWEPSGGPPNQRQTLLDFRRANDLCFKCGDKFGSGHQCKMKQLNVMDEEEPLDKGDTSLYPMLFCTKPVRDEGGMDDEGLEISINALNGRAGHSTMRIQGNIQVVHTSSLLITVGERLQSTAMTNQLQWSMQGYCFEHDFRKDNETISLHSRKQRPSVKLISSEKMQKLTSKHPESIALVEYKQIFDEPKGLPPPHDHAIVLKPDTPPINLWPYRFPYQQKSEEGRAVAYLSKALGVQHVDMSIYEKEYLAILIADTKWRHYLEG</sequence>
<dbReference type="Gene3D" id="1.10.10.60">
    <property type="entry name" value="Homeodomain-like"/>
    <property type="match status" value="1"/>
</dbReference>
<feature type="domain" description="Myb-like" evidence="14">
    <location>
        <begin position="93"/>
        <end position="152"/>
    </location>
</feature>
<dbReference type="CDD" id="cd12203">
    <property type="entry name" value="GT1"/>
    <property type="match status" value="1"/>
</dbReference>
<comment type="subcellular location">
    <subcellularLocation>
        <location evidence="1">Nucleus</location>
    </subcellularLocation>
</comment>
<evidence type="ECO:0000256" key="10">
    <source>
        <dbReference type="ARBA" id="ARBA00023163"/>
    </source>
</evidence>
<proteinExistence type="predicted"/>
<keyword evidence="3" id="KW-0548">Nucleotidyltransferase</keyword>
<evidence type="ECO:0000256" key="2">
    <source>
        <dbReference type="ARBA" id="ARBA00022679"/>
    </source>
</evidence>
<dbReference type="PANTHER" id="PTHR21654:SF63">
    <property type="entry name" value="MYB-LIKE DOMAIN-CONTAINING PROTEIN"/>
    <property type="match status" value="1"/>
</dbReference>
<dbReference type="PANTHER" id="PTHR21654">
    <property type="entry name" value="FI21293P1"/>
    <property type="match status" value="1"/>
</dbReference>
<keyword evidence="9" id="KW-0238">DNA-binding</keyword>
<evidence type="ECO:0000259" key="14">
    <source>
        <dbReference type="PROSITE" id="PS50090"/>
    </source>
</evidence>
<evidence type="ECO:0000256" key="1">
    <source>
        <dbReference type="ARBA" id="ARBA00004123"/>
    </source>
</evidence>
<evidence type="ECO:0000313" key="16">
    <source>
        <dbReference type="Proteomes" id="UP000436088"/>
    </source>
</evidence>
<dbReference type="AlphaFoldDB" id="A0A6A3B0N1"/>
<dbReference type="EMBL" id="VEPZ02000934">
    <property type="protein sequence ID" value="KAE8709743.1"/>
    <property type="molecule type" value="Genomic_DNA"/>
</dbReference>
<evidence type="ECO:0000256" key="13">
    <source>
        <dbReference type="SAM" id="MobiDB-lite"/>
    </source>
</evidence>
<organism evidence="15 16">
    <name type="scientific">Hibiscus syriacus</name>
    <name type="common">Rose of Sharon</name>
    <dbReference type="NCBI Taxonomy" id="106335"/>
    <lineage>
        <taxon>Eukaryota</taxon>
        <taxon>Viridiplantae</taxon>
        <taxon>Streptophyta</taxon>
        <taxon>Embryophyta</taxon>
        <taxon>Tracheophyta</taxon>
        <taxon>Spermatophyta</taxon>
        <taxon>Magnoliopsida</taxon>
        <taxon>eudicotyledons</taxon>
        <taxon>Gunneridae</taxon>
        <taxon>Pentapetalae</taxon>
        <taxon>rosids</taxon>
        <taxon>malvids</taxon>
        <taxon>Malvales</taxon>
        <taxon>Malvaceae</taxon>
        <taxon>Malvoideae</taxon>
        <taxon>Hibiscus</taxon>
    </lineage>
</organism>
<gene>
    <name evidence="15" type="ORF">F3Y22_tig00110328pilonHSYRG00308</name>
</gene>
<evidence type="ECO:0000256" key="5">
    <source>
        <dbReference type="ARBA" id="ARBA00022759"/>
    </source>
</evidence>
<evidence type="ECO:0000256" key="7">
    <source>
        <dbReference type="ARBA" id="ARBA00022918"/>
    </source>
</evidence>
<evidence type="ECO:0000256" key="6">
    <source>
        <dbReference type="ARBA" id="ARBA00022801"/>
    </source>
</evidence>
<evidence type="ECO:0000256" key="12">
    <source>
        <dbReference type="SAM" id="Coils"/>
    </source>
</evidence>
<dbReference type="GO" id="GO:0004519">
    <property type="term" value="F:endonuclease activity"/>
    <property type="evidence" value="ECO:0007669"/>
    <property type="project" value="UniProtKB-KW"/>
</dbReference>
<evidence type="ECO:0000313" key="15">
    <source>
        <dbReference type="EMBL" id="KAE8709743.1"/>
    </source>
</evidence>
<keyword evidence="12" id="KW-0175">Coiled coil</keyword>
<keyword evidence="5" id="KW-0255">Endonuclease</keyword>
<protein>
    <submittedName>
        <fullName evidence="15">Trihelix transcription factor PTL</fullName>
    </submittedName>
</protein>
<keyword evidence="4" id="KW-0540">Nuclease</keyword>
<accession>A0A6A3B0N1</accession>
<keyword evidence="6" id="KW-0378">Hydrolase</keyword>
<dbReference type="Proteomes" id="UP000436088">
    <property type="component" value="Unassembled WGS sequence"/>
</dbReference>
<keyword evidence="7" id="KW-0695">RNA-directed DNA polymerase</keyword>